<accession>A0A0C5BW70</accession>
<evidence type="ECO:0000313" key="3">
    <source>
        <dbReference type="Proteomes" id="UP000032027"/>
    </source>
</evidence>
<name>A0A0C5BW70_9ARCH</name>
<organism evidence="2 3">
    <name type="scientific">Nitrosopumilus piranensis</name>
    <dbReference type="NCBI Taxonomy" id="1582439"/>
    <lineage>
        <taxon>Archaea</taxon>
        <taxon>Nitrososphaerota</taxon>
        <taxon>Nitrososphaeria</taxon>
        <taxon>Nitrosopumilales</taxon>
        <taxon>Nitrosopumilaceae</taxon>
        <taxon>Nitrosopumilus</taxon>
    </lineage>
</organism>
<evidence type="ECO:0000256" key="1">
    <source>
        <dbReference type="SAM" id="Phobius"/>
    </source>
</evidence>
<dbReference type="Proteomes" id="UP000032027">
    <property type="component" value="Chromosome"/>
</dbReference>
<feature type="transmembrane region" description="Helical" evidence="1">
    <location>
        <begin position="304"/>
        <end position="324"/>
    </location>
</feature>
<dbReference type="KEGG" id="nid:NPIRD3C_1272"/>
<dbReference type="EMBL" id="CP010868">
    <property type="protein sequence ID" value="AJM92484.1"/>
    <property type="molecule type" value="Genomic_DNA"/>
</dbReference>
<dbReference type="STRING" id="1582439.NPIRD3C_1272"/>
<dbReference type="InterPro" id="IPR008993">
    <property type="entry name" value="TIMP-like_OB-fold"/>
</dbReference>
<dbReference type="PATRIC" id="fig|1582439.9.peg.1312"/>
<dbReference type="SUPFAM" id="SSF50242">
    <property type="entry name" value="TIMP-like"/>
    <property type="match status" value="1"/>
</dbReference>
<protein>
    <submittedName>
        <fullName evidence="2">Uncharacterized protein</fullName>
    </submittedName>
</protein>
<keyword evidence="3" id="KW-1185">Reference proteome</keyword>
<proteinExistence type="predicted"/>
<keyword evidence="1" id="KW-1133">Transmembrane helix</keyword>
<dbReference type="HOGENOM" id="CLU_846224_0_0_2"/>
<evidence type="ECO:0000313" key="2">
    <source>
        <dbReference type="EMBL" id="AJM92484.1"/>
    </source>
</evidence>
<gene>
    <name evidence="2" type="ORF">NPIRD3C_1272</name>
</gene>
<reference evidence="2 3" key="3">
    <citation type="journal article" date="2019" name="Int. J. Syst. Evol. Microbiol.">
        <title>Nitrosopumilus adriaticus sp. nov. and Nitrosopumilus piranensis sp. nov., two ammonia-oxidizing archaea from the Adriatic Sea and members of the class Nitrososphaeria.</title>
        <authorList>
            <person name="Bayer B."/>
            <person name="Vojvoda J."/>
            <person name="Reinthaler T."/>
            <person name="Reyes C."/>
            <person name="Pinto M."/>
            <person name="Herndl G.J."/>
        </authorList>
    </citation>
    <scope>NUCLEOTIDE SEQUENCE [LARGE SCALE GENOMIC DNA]</scope>
    <source>
        <strain evidence="2 3">D3C</strain>
    </source>
</reference>
<dbReference type="PROSITE" id="PS51257">
    <property type="entry name" value="PROKAR_LIPOPROTEIN"/>
    <property type="match status" value="1"/>
</dbReference>
<dbReference type="GeneID" id="41600408"/>
<sequence>MRYVVILLIVLSIVFVLPAQSFALSCAIPPFDEAFKRHDLLLHGKLVEKTTPPLATKETTLVFETINVYKGESQNQFTVKADLSWDDYYREGEEYILFADKMEDHYFRDLCVGNYIATNDILKFLDDYVAGKSTGNNVNGLYDVVSIFEMNQLESKMNLYTKINRGNVLLNNLINDKTEYDYSCNFEEDLKQVENLFADNVYVFNKLRDTSHDYTITTDATLSTNPQTGLVVIESPEHKAIISILNSQHFENCFFVYNQKLIDKTTGELDVHRDSLEKMCNAENSTAILPDLCKPLNTFDINDILYIVVPLVVFGVISLVFIIYKRRK</sequence>
<dbReference type="AlphaFoldDB" id="A0A0C5BW70"/>
<reference evidence="3" key="1">
    <citation type="submission" date="2015-02" db="EMBL/GenBank/DDBJ databases">
        <title>Characterization of two novel Thaumarchaeota isolated from the Northern Adriatic Sea.</title>
        <authorList>
            <person name="Bayer B."/>
            <person name="Vojvoda J."/>
            <person name="Offre P."/>
            <person name="Srivastava A."/>
            <person name="Elisabeth N."/>
            <person name="Garcia J.A.L."/>
            <person name="Schleper C."/>
            <person name="Herndl G.J."/>
        </authorList>
    </citation>
    <scope>NUCLEOTIDE SEQUENCE [LARGE SCALE GENOMIC DNA]</scope>
    <source>
        <strain evidence="3">D3C</strain>
    </source>
</reference>
<reference evidence="2 3" key="2">
    <citation type="journal article" date="2016" name="ISME J.">
        <title>Physiological and genomic characterization of two novel marine thaumarchaeal strains indicates niche differentiation.</title>
        <authorList>
            <person name="Bayer B."/>
            <person name="Vojvoda J."/>
            <person name="Offre P."/>
            <person name="Alves R.J."/>
            <person name="Elisabeth N.H."/>
            <person name="Garcia J.A."/>
            <person name="Volland J.M."/>
            <person name="Srivastava A."/>
            <person name="Schleper C."/>
            <person name="Herndl G.J."/>
        </authorList>
    </citation>
    <scope>NUCLEOTIDE SEQUENCE [LARGE SCALE GENOMIC DNA]</scope>
    <source>
        <strain evidence="2 3">D3C</strain>
    </source>
</reference>
<keyword evidence="1" id="KW-0472">Membrane</keyword>
<dbReference type="RefSeq" id="WP_148703318.1">
    <property type="nucleotide sequence ID" value="NZ_CP010868.1"/>
</dbReference>
<keyword evidence="1" id="KW-0812">Transmembrane</keyword>